<proteinExistence type="predicted"/>
<evidence type="ECO:0008006" key="4">
    <source>
        <dbReference type="Google" id="ProtNLM"/>
    </source>
</evidence>
<evidence type="ECO:0000313" key="2">
    <source>
        <dbReference type="EMBL" id="MEJ8668091.1"/>
    </source>
</evidence>
<dbReference type="Proteomes" id="UP001376459">
    <property type="component" value="Unassembled WGS sequence"/>
</dbReference>
<evidence type="ECO:0000313" key="3">
    <source>
        <dbReference type="Proteomes" id="UP001376459"/>
    </source>
</evidence>
<reference evidence="2 3" key="1">
    <citation type="submission" date="2024-03" db="EMBL/GenBank/DDBJ databases">
        <title>Novel Streptomyces species of biotechnological and ecological value are a feature of Machair soil.</title>
        <authorList>
            <person name="Prole J.R."/>
            <person name="Goodfellow M."/>
            <person name="Allenby N."/>
            <person name="Ward A.C."/>
        </authorList>
    </citation>
    <scope>NUCLEOTIDE SEQUENCE [LARGE SCALE GENOMIC DNA]</scope>
    <source>
        <strain evidence="2 3">MS1.AVA.1</strain>
    </source>
</reference>
<keyword evidence="3" id="KW-1185">Reference proteome</keyword>
<feature type="compositionally biased region" description="Polar residues" evidence="1">
    <location>
        <begin position="1"/>
        <end position="20"/>
    </location>
</feature>
<accession>A0ABU8UGQ2</accession>
<gene>
    <name evidence="2" type="ORF">WKI71_04480</name>
</gene>
<evidence type="ECO:0000256" key="1">
    <source>
        <dbReference type="SAM" id="MobiDB-lite"/>
    </source>
</evidence>
<feature type="region of interest" description="Disordered" evidence="1">
    <location>
        <begin position="1"/>
        <end position="22"/>
    </location>
</feature>
<sequence>MRAPGTSTRTVTPSAASTGSVPALTSVVSTLWAPPGSSSEAVERAGRSVRALPWAAGWTVSANTWREALFGSGRCVTGSVTATASRLASHHTSADPMPTRCSSFVPSGPYRYGAEREPPA</sequence>
<organism evidence="2 3">
    <name type="scientific">Streptomyces machairae</name>
    <dbReference type="NCBI Taxonomy" id="3134109"/>
    <lineage>
        <taxon>Bacteria</taxon>
        <taxon>Bacillati</taxon>
        <taxon>Actinomycetota</taxon>
        <taxon>Actinomycetes</taxon>
        <taxon>Kitasatosporales</taxon>
        <taxon>Streptomycetaceae</taxon>
        <taxon>Streptomyces</taxon>
    </lineage>
</organism>
<name>A0ABU8UGQ2_9ACTN</name>
<dbReference type="EMBL" id="JBBKAK010000001">
    <property type="protein sequence ID" value="MEJ8668091.1"/>
    <property type="molecule type" value="Genomic_DNA"/>
</dbReference>
<protein>
    <recommendedName>
        <fullName evidence="4">Secreted protein</fullName>
    </recommendedName>
</protein>
<comment type="caution">
    <text evidence="2">The sequence shown here is derived from an EMBL/GenBank/DDBJ whole genome shotgun (WGS) entry which is preliminary data.</text>
</comment>